<feature type="transmembrane region" description="Helical" evidence="1">
    <location>
        <begin position="190"/>
        <end position="212"/>
    </location>
</feature>
<proteinExistence type="predicted"/>
<keyword evidence="1" id="KW-0472">Membrane</keyword>
<evidence type="ECO:0000313" key="2">
    <source>
        <dbReference type="EMBL" id="OGY24132.1"/>
    </source>
</evidence>
<name>A0A1G1W8Y5_9BACT</name>
<evidence type="ECO:0000313" key="3">
    <source>
        <dbReference type="Proteomes" id="UP000176631"/>
    </source>
</evidence>
<protein>
    <submittedName>
        <fullName evidence="2">Uncharacterized protein</fullName>
    </submittedName>
</protein>
<keyword evidence="1" id="KW-1133">Transmembrane helix</keyword>
<dbReference type="AlphaFoldDB" id="A0A1G1W8Y5"/>
<feature type="transmembrane region" description="Helical" evidence="1">
    <location>
        <begin position="111"/>
        <end position="132"/>
    </location>
</feature>
<feature type="transmembrane region" description="Helical" evidence="1">
    <location>
        <begin position="48"/>
        <end position="69"/>
    </location>
</feature>
<dbReference type="EMBL" id="MHCP01000015">
    <property type="protein sequence ID" value="OGY24132.1"/>
    <property type="molecule type" value="Genomic_DNA"/>
</dbReference>
<organism evidence="2 3">
    <name type="scientific">Candidatus Woykebacteria bacterium RBG_13_40_15</name>
    <dbReference type="NCBI Taxonomy" id="1802593"/>
    <lineage>
        <taxon>Bacteria</taxon>
        <taxon>Candidatus Woykeibacteriota</taxon>
    </lineage>
</organism>
<keyword evidence="1" id="KW-0812">Transmembrane</keyword>
<gene>
    <name evidence="2" type="ORF">A2172_01140</name>
</gene>
<reference evidence="2 3" key="1">
    <citation type="journal article" date="2016" name="Nat. Commun.">
        <title>Thousands of microbial genomes shed light on interconnected biogeochemical processes in an aquifer system.</title>
        <authorList>
            <person name="Anantharaman K."/>
            <person name="Brown C.T."/>
            <person name="Hug L.A."/>
            <person name="Sharon I."/>
            <person name="Castelle C.J."/>
            <person name="Probst A.J."/>
            <person name="Thomas B.C."/>
            <person name="Singh A."/>
            <person name="Wilkins M.J."/>
            <person name="Karaoz U."/>
            <person name="Brodie E.L."/>
            <person name="Williams K.H."/>
            <person name="Hubbard S.S."/>
            <person name="Banfield J.F."/>
        </authorList>
    </citation>
    <scope>NUCLEOTIDE SEQUENCE [LARGE SCALE GENOMIC DNA]</scope>
</reference>
<dbReference type="Proteomes" id="UP000176631">
    <property type="component" value="Unassembled WGS sequence"/>
</dbReference>
<accession>A0A1G1W8Y5</accession>
<feature type="transmembrane region" description="Helical" evidence="1">
    <location>
        <begin position="166"/>
        <end position="184"/>
    </location>
</feature>
<comment type="caution">
    <text evidence="2">The sequence shown here is derived from an EMBL/GenBank/DDBJ whole genome shotgun (WGS) entry which is preliminary data.</text>
</comment>
<sequence length="233" mass="25930">MPRGMTPRPKTPYPAEGTSLLRALWEVTVVSQWRFWAKANPITFVGHILYHVGFYAAVGMYTFATGVYLSRNSFESPSKTVPLVFGWFEHTQDIFGESGRLVSVGGMMTPLFVAALFSATIGMAIPFVMSALKKRGMIIPLDNVVKAAGIRVDGLPRNRVGWSRKAIGLIVLVMDGAMLLTFLSPVPRDYAYIIHVSFGLTIVSLFPFTFLFHEIARWRAWGAVKRRAEGRIA</sequence>
<evidence type="ECO:0000256" key="1">
    <source>
        <dbReference type="SAM" id="Phobius"/>
    </source>
</evidence>